<evidence type="ECO:0000256" key="1">
    <source>
        <dbReference type="SAM" id="MobiDB-lite"/>
    </source>
</evidence>
<feature type="region of interest" description="Disordered" evidence="1">
    <location>
        <begin position="353"/>
        <end position="390"/>
    </location>
</feature>
<proteinExistence type="predicted"/>
<evidence type="ECO:0000313" key="3">
    <source>
        <dbReference type="Proteomes" id="UP001212997"/>
    </source>
</evidence>
<dbReference type="EMBL" id="JANAWD010000019">
    <property type="protein sequence ID" value="KAJ3490997.1"/>
    <property type="molecule type" value="Genomic_DNA"/>
</dbReference>
<reference evidence="2" key="1">
    <citation type="submission" date="2022-07" db="EMBL/GenBank/DDBJ databases">
        <title>Genome Sequence of Physisporinus lineatus.</title>
        <authorList>
            <person name="Buettner E."/>
        </authorList>
    </citation>
    <scope>NUCLEOTIDE SEQUENCE</scope>
    <source>
        <strain evidence="2">VT162</strain>
    </source>
</reference>
<dbReference type="Proteomes" id="UP001212997">
    <property type="component" value="Unassembled WGS sequence"/>
</dbReference>
<comment type="caution">
    <text evidence="2">The sequence shown here is derived from an EMBL/GenBank/DDBJ whole genome shotgun (WGS) entry which is preliminary data.</text>
</comment>
<evidence type="ECO:0008006" key="4">
    <source>
        <dbReference type="Google" id="ProtNLM"/>
    </source>
</evidence>
<keyword evidence="3" id="KW-1185">Reference proteome</keyword>
<protein>
    <recommendedName>
        <fullName evidence="4">F-box domain-containing protein</fullName>
    </recommendedName>
</protein>
<dbReference type="AlphaFoldDB" id="A0AAD5YLF9"/>
<name>A0AAD5YLF9_9APHY</name>
<sequence length="478" mass="54489">MSLLQLALSDFSNMASIVFKPGPSHCITEEMETTFIYQLLNRDAPKLTSFKVHCERHEDNAQSWTLRDELDLSSLKILKLSGQPFNVMQRFFRPTLTHLNISWHDNTQTLLFADLLEHLSQMPLLESLKIRTGCYRLSNDTYLNHATNRRLQFPRLRHFEVNSAYRHCRALLSSISFPVDTRIAFSILIASGERPLERPIDPDALLPVFGETLRDLAARGSSSAMYRPLLSAFLQFRDSLCNEWSHILAWDRTQHGEDVSVYELPQTGADINISMGDLDYYNAFRALRRFYNTLPLSNLVHLVIRDAQRTCPSAYWTRLVNAVPALEHLDITGSAHALICCLNAIIGDSLEDKDDDEGESPVHAPLPLPLPHLTHLTMGPGGRKPRSGNTREDFIDVLASTLRARFRGAHPIQRLKILWGSPADRDRLEMVCSRWVNRILFDWDPKYPEGEVDYLLDEIMDDSSRASSAEDSESDEET</sequence>
<evidence type="ECO:0000313" key="2">
    <source>
        <dbReference type="EMBL" id="KAJ3490997.1"/>
    </source>
</evidence>
<organism evidence="2 3">
    <name type="scientific">Meripilus lineatus</name>
    <dbReference type="NCBI Taxonomy" id="2056292"/>
    <lineage>
        <taxon>Eukaryota</taxon>
        <taxon>Fungi</taxon>
        <taxon>Dikarya</taxon>
        <taxon>Basidiomycota</taxon>
        <taxon>Agaricomycotina</taxon>
        <taxon>Agaricomycetes</taxon>
        <taxon>Polyporales</taxon>
        <taxon>Meripilaceae</taxon>
        <taxon>Meripilus</taxon>
    </lineage>
</organism>
<accession>A0AAD5YLF9</accession>
<gene>
    <name evidence="2" type="ORF">NLI96_g1025</name>
</gene>